<dbReference type="AlphaFoldDB" id="A0A248VSJ6"/>
<sequence>MPSSPLSSRRGFLRTAIALVPAGTLAGCEVKQSATTAAAGSNEGANASADHAPRAHYQPHFFDAKEWAFIHAAVDRLIPPDSEGPGAVEAGVPEFIDRQMDTPYAHGALWYMQGPFAQGAPELGYQLKLVPRDLYRLGIAALNAYCAKTYAHPFDALDAATRDTVLAALEKGRIELADVPAATFFGQLLQNTREGYFCDPIHGGNRDMASWKMIGFPGARADFMDFVNQNGAAYPYGPVSIEGKRS</sequence>
<dbReference type="KEGG" id="parb:CJU94_24300"/>
<evidence type="ECO:0000313" key="1">
    <source>
        <dbReference type="EMBL" id="ASW01310.1"/>
    </source>
</evidence>
<dbReference type="InterPro" id="IPR006311">
    <property type="entry name" value="TAT_signal"/>
</dbReference>
<dbReference type="PROSITE" id="PS51318">
    <property type="entry name" value="TAT"/>
    <property type="match status" value="1"/>
</dbReference>
<keyword evidence="2" id="KW-1185">Reference proteome</keyword>
<dbReference type="EMBL" id="CP022990">
    <property type="protein sequence ID" value="ASW01310.1"/>
    <property type="molecule type" value="Genomic_DNA"/>
</dbReference>
<protein>
    <submittedName>
        <fullName evidence="1">Gluconate 2-dehydrogenase</fullName>
    </submittedName>
</protein>
<dbReference type="OrthoDB" id="8400810at2"/>
<proteinExistence type="predicted"/>
<organism evidence="1 2">
    <name type="scientific">Paraburkholderia aromaticivorans</name>
    <dbReference type="NCBI Taxonomy" id="2026199"/>
    <lineage>
        <taxon>Bacteria</taxon>
        <taxon>Pseudomonadati</taxon>
        <taxon>Pseudomonadota</taxon>
        <taxon>Betaproteobacteria</taxon>
        <taxon>Burkholderiales</taxon>
        <taxon>Burkholderiaceae</taxon>
        <taxon>Paraburkholderia</taxon>
    </lineage>
</organism>
<dbReference type="Proteomes" id="UP000215158">
    <property type="component" value="Chromosome 2"/>
</dbReference>
<name>A0A248VSJ6_9BURK</name>
<reference evidence="1 2" key="1">
    <citation type="submission" date="2017-08" db="EMBL/GenBank/DDBJ databases">
        <title>Identification and genetic characteristics of simultaneous BTEX- and naphthalene-degrading Paraburkholderia sp. BN5 isolated from petroleum-contaminated soil.</title>
        <authorList>
            <person name="Lee Y."/>
            <person name="Jeon C.O."/>
        </authorList>
    </citation>
    <scope>NUCLEOTIDE SEQUENCE [LARGE SCALE GENOMIC DNA]</scope>
    <source>
        <strain evidence="1 2">BN5</strain>
    </source>
</reference>
<accession>A0A248VSJ6</accession>
<evidence type="ECO:0000313" key="2">
    <source>
        <dbReference type="Proteomes" id="UP000215158"/>
    </source>
</evidence>
<gene>
    <name evidence="1" type="ORF">CJU94_24300</name>
</gene>
<dbReference type="InterPro" id="IPR027056">
    <property type="entry name" value="Gluconate_2DH_su3"/>
</dbReference>
<dbReference type="RefSeq" id="WP_095421215.1">
    <property type="nucleotide sequence ID" value="NZ_CP022990.1"/>
</dbReference>
<dbReference type="Pfam" id="PF13618">
    <property type="entry name" value="Gluconate_2-dh3"/>
    <property type="match status" value="1"/>
</dbReference>